<evidence type="ECO:0000256" key="8">
    <source>
        <dbReference type="ARBA" id="ARBA00023136"/>
    </source>
</evidence>
<dbReference type="RefSeq" id="XP_019040795.1">
    <property type="nucleotide sequence ID" value="XM_019181144.1"/>
</dbReference>
<sequence length="165" mass="18748">MSNFNSKRLKKMGLIGCVVVLLGTGGYALYQSYLNKEQEQEQITTKYTSKPITIILTDSIISSNLPINEILLKTDNIVLVIPPNLSVDDLNEEIDESISFKIIECSTNDGVWSVVKHLNSEVIFVVNDDLNYEIPKNLQRYVGEIIELEQNFSYINQKILSYIIN</sequence>
<dbReference type="InterPro" id="IPR038613">
    <property type="entry name" value="Peroxin-22_C_sf"/>
</dbReference>
<reference evidence="10 11" key="1">
    <citation type="journal article" date="2016" name="Proc. Natl. Acad. Sci. U.S.A.">
        <title>Comparative genomics of biotechnologically important yeasts.</title>
        <authorList>
            <person name="Riley R."/>
            <person name="Haridas S."/>
            <person name="Wolfe K.H."/>
            <person name="Lopes M.R."/>
            <person name="Hittinger C.T."/>
            <person name="Goeker M."/>
            <person name="Salamov A.A."/>
            <person name="Wisecaver J.H."/>
            <person name="Long T.M."/>
            <person name="Calvey C.H."/>
            <person name="Aerts A.L."/>
            <person name="Barry K.W."/>
            <person name="Choi C."/>
            <person name="Clum A."/>
            <person name="Coughlan A.Y."/>
            <person name="Deshpande S."/>
            <person name="Douglass A.P."/>
            <person name="Hanson S.J."/>
            <person name="Klenk H.-P."/>
            <person name="LaButti K.M."/>
            <person name="Lapidus A."/>
            <person name="Lindquist E.A."/>
            <person name="Lipzen A.M."/>
            <person name="Meier-Kolthoff J.P."/>
            <person name="Ohm R.A."/>
            <person name="Otillar R.P."/>
            <person name="Pangilinan J.L."/>
            <person name="Peng Y."/>
            <person name="Rokas A."/>
            <person name="Rosa C.A."/>
            <person name="Scheuner C."/>
            <person name="Sibirny A.A."/>
            <person name="Slot J.C."/>
            <person name="Stielow J.B."/>
            <person name="Sun H."/>
            <person name="Kurtzman C.P."/>
            <person name="Blackwell M."/>
            <person name="Grigoriev I.V."/>
            <person name="Jeffries T.W."/>
        </authorList>
    </citation>
    <scope>NUCLEOTIDE SEQUENCE [LARGE SCALE GENOMIC DNA]</scope>
    <source>
        <strain evidence="11">ATCC 58044 / CBS 1984 / NCYC 433 / NRRL Y-366-8</strain>
    </source>
</reference>
<dbReference type="Proteomes" id="UP000094112">
    <property type="component" value="Unassembled WGS sequence"/>
</dbReference>
<evidence type="ECO:0000256" key="1">
    <source>
        <dbReference type="ARBA" id="ARBA00003659"/>
    </source>
</evidence>
<accession>A0A1E3P886</accession>
<keyword evidence="8" id="KW-0472">Membrane</keyword>
<dbReference type="GO" id="GO:0007031">
    <property type="term" value="P:peroxisome organization"/>
    <property type="evidence" value="ECO:0007669"/>
    <property type="project" value="UniProtKB-KW"/>
</dbReference>
<dbReference type="AlphaFoldDB" id="A0A1E3P886"/>
<organism evidence="10 11">
    <name type="scientific">Wickerhamomyces anomalus (strain ATCC 58044 / CBS 1984 / NCYC 433 / NRRL Y-366-8)</name>
    <name type="common">Yeast</name>
    <name type="synonym">Hansenula anomala</name>
    <dbReference type="NCBI Taxonomy" id="683960"/>
    <lineage>
        <taxon>Eukaryota</taxon>
        <taxon>Fungi</taxon>
        <taxon>Dikarya</taxon>
        <taxon>Ascomycota</taxon>
        <taxon>Saccharomycotina</taxon>
        <taxon>Saccharomycetes</taxon>
        <taxon>Phaffomycetales</taxon>
        <taxon>Wickerhamomycetaceae</taxon>
        <taxon>Wickerhamomyces</taxon>
    </lineage>
</organism>
<dbReference type="InterPro" id="IPR024359">
    <property type="entry name" value="Peroxin-22"/>
</dbReference>
<keyword evidence="5" id="KW-0962">Peroxisome biogenesis</keyword>
<evidence type="ECO:0000256" key="2">
    <source>
        <dbReference type="ARBA" id="ARBA00004549"/>
    </source>
</evidence>
<dbReference type="Gene3D" id="3.40.50.11730">
    <property type="entry name" value="Peroxisome assembly protein 22"/>
    <property type="match status" value="1"/>
</dbReference>
<protein>
    <recommendedName>
        <fullName evidence="4">Peroxisome assembly protein 22</fullName>
    </recommendedName>
</protein>
<comment type="similarity">
    <text evidence="3">Belongs to the peroxin-22 family.</text>
</comment>
<evidence type="ECO:0000313" key="10">
    <source>
        <dbReference type="EMBL" id="ODQ61588.1"/>
    </source>
</evidence>
<evidence type="ECO:0000256" key="9">
    <source>
        <dbReference type="ARBA" id="ARBA00023140"/>
    </source>
</evidence>
<gene>
    <name evidence="10" type="ORF">WICANDRAFT_25434</name>
</gene>
<evidence type="ECO:0000256" key="6">
    <source>
        <dbReference type="ARBA" id="ARBA00022692"/>
    </source>
</evidence>
<keyword evidence="7" id="KW-1133">Transmembrane helix</keyword>
<dbReference type="GO" id="GO:0005778">
    <property type="term" value="C:peroxisomal membrane"/>
    <property type="evidence" value="ECO:0007669"/>
    <property type="project" value="UniProtKB-SubCell"/>
</dbReference>
<dbReference type="Pfam" id="PF12827">
    <property type="entry name" value="Peroxin-22"/>
    <property type="match status" value="1"/>
</dbReference>
<dbReference type="EMBL" id="KV454208">
    <property type="protein sequence ID" value="ODQ61588.1"/>
    <property type="molecule type" value="Genomic_DNA"/>
</dbReference>
<name>A0A1E3P886_WICAA</name>
<evidence type="ECO:0000256" key="4">
    <source>
        <dbReference type="ARBA" id="ARBA00018967"/>
    </source>
</evidence>
<evidence type="ECO:0000313" key="11">
    <source>
        <dbReference type="Proteomes" id="UP000094112"/>
    </source>
</evidence>
<keyword evidence="11" id="KW-1185">Reference proteome</keyword>
<comment type="subcellular location">
    <subcellularLocation>
        <location evidence="2">Peroxisome membrane</location>
        <topology evidence="2">Single-pass membrane protein</topology>
    </subcellularLocation>
</comment>
<comment type="function">
    <text evidence="1">Involved in peroxisome biogenesis.</text>
</comment>
<evidence type="ECO:0000256" key="7">
    <source>
        <dbReference type="ARBA" id="ARBA00022989"/>
    </source>
</evidence>
<dbReference type="OrthoDB" id="3978137at2759"/>
<keyword evidence="9" id="KW-0576">Peroxisome</keyword>
<keyword evidence="6" id="KW-0812">Transmembrane</keyword>
<evidence type="ECO:0000256" key="5">
    <source>
        <dbReference type="ARBA" id="ARBA00022593"/>
    </source>
</evidence>
<evidence type="ECO:0000256" key="3">
    <source>
        <dbReference type="ARBA" id="ARBA00009642"/>
    </source>
</evidence>
<dbReference type="GeneID" id="30198390"/>
<proteinExistence type="inferred from homology"/>